<feature type="region of interest" description="Disordered" evidence="4">
    <location>
        <begin position="1918"/>
        <end position="1973"/>
    </location>
</feature>
<dbReference type="EMBL" id="JWZX01002809">
    <property type="protein sequence ID" value="KOO26747.1"/>
    <property type="molecule type" value="Genomic_DNA"/>
</dbReference>
<evidence type="ECO:0000256" key="4">
    <source>
        <dbReference type="SAM" id="MobiDB-lite"/>
    </source>
</evidence>
<dbReference type="PANTHER" id="PTHR47429">
    <property type="entry name" value="PROTEIN TWIN LOV 1"/>
    <property type="match status" value="1"/>
</dbReference>
<feature type="domain" description="PAS" evidence="5">
    <location>
        <begin position="2143"/>
        <end position="2165"/>
    </location>
</feature>
<dbReference type="Proteomes" id="UP000037460">
    <property type="component" value="Unassembled WGS sequence"/>
</dbReference>
<feature type="domain" description="PAC" evidence="6">
    <location>
        <begin position="792"/>
        <end position="846"/>
    </location>
</feature>
<keyword evidence="2" id="KW-0288">FMN</keyword>
<sequence>MTELKSAASALTAGVQKRSLPLLRMEYAKLKSTVTPLLVSEGCFSSFLRSSHCLRVLEQLYASDSSDSSMSVVPRVAPGSWVQMLADATAKLPFALIVADMHAPGARLVCVNAEFERLTGWQREQAVGRNCRFLQGPSTEMHLVSQLVGALRRAQPMTLELTNHRSDGSTFRNLLSVQPVHDSDGVYRYSIGVLADAAALTPAERHEFGNLSRLLPRLCQDTLSNQHKPYAIEPISPTIRRSIAQLIFISDPGFALSALARDDQLVARFGRFLGPSGRILDFWIDSSDVEAIYDTAQRNELAAEVIGKYLDPTHPDLKQLGALAYLQQEAEVAFELLSKAAIAMFADQLEGPATIDALLRQNGAEGRAIDDSPLRARPLLWSRYRLTAELGSWLLAFVSVAERLSISICVSDMSTAGNPLIFINKAFMEMTGYSRADTYGRNCRLLQGPETSVAAVQSLKHQVRHGEDSFVRLTNYRKSSEPFENLFCLRTVRDSRGEMCLSISLAMPLDENVQQQEHLVRLANLMERLPTTTAQLAEEDESTHGTEHLTSHKAASILQRIQPLLSTPHVEPKKKGKGSFAHDPPVERMRWMTELTRLHWSTLSPSRLAEMLLNEHTQQRFLSHVHALSAEAARTLRAFIAKLGASERNEDGEDEDGDEDMDLDIDEGEIKLSKEQQNYLSNLRGLYIEPWVMTDERLGEVVASTLQARFALDADASWVGMLSQTTENLSYALIAADMHEPGAKLVCVNAAFERLTGFSRADAVGKNCRFLQGFQTEQRVVREIVEAIRKREPIQVEMTNYKKDGSTFRNLLSLQPVHDANGVYRYSIGVLADAAALTPAERDGLERLRNKLPQRCECMAHGVLSAMDEAISKQLKENERAKMTEAMMAYAKLSALSNPEASLIAALEEPAHAELFRAHISGMSMSAASAVSVASEAEKMLEFLLEAQRFLALSASEQREKVYSTFSRFGKEFEDKAESMGDYASRQATMIAIKTKRDQSLEKLCLHLPSFLCSSKSDELFAGKRSGSFKSKIEELKAKRDKDKEREQRRTREGEGEGEGSGRGASPILWEAYAVPTDAAEWLSSIVDAVEDMRVAIAIADMRIAGAPLVYVNQAFCMCTGYSKAEAHGRNCRFLQGPETEVASVAVVMDTLRRGADCTVKMTNYRRDGSTFGNLLSLRPVHDTNGVYRFCLSVQCAANAPSAELELYSASIVLLPMRDLVADGTMPVTAERQESNKTLQVEGTEANRFSHQGTGMRNSMSGNRKGLQTVPVEQRARYVRKEMDKALSGKQVSGVEQAVDVRDNVRFEHHHKQMLAYLAGTDHLLEKVSLRRTKRSTSSDTVSETHEVPETPAAAEVLEGPAPPVGESDKGEAPKKADTSRADAARAYTKIMWFRSRSAAYVGRLLMLDMVGVAWLESLRRRNVPTGMLSFCIAVARLDTLEAEVRHGELFRIARRYLGMYNTLMEPAQVEARVRQEEKKLLAELVRGEFGEFLMSDSCNVLLNQLRAMSYESLRALGSSRAELHLDLTETSEPHAYAEGTLTPTAELVRVLRSAIKDYPIALMLCDRTQPGLPIACVSQGVHQLTLYDDETLIGFNCRLLQGRRSNKEDVRQLAEAVQEDRGVEVSITNYRRDATCFTNVVTLSSALRIVEGTELVAAVMRRPPDPLVEERSNAETRQLIGVLASCSTREPPLAPKYVPSDRFVLGQYGPGRVPLTAPAPLGFTPLAPALVRSSRERLLDAEKALHNILRLPAVRALFLKFALEYVDNGRALAAEAAAEAVGGAAASGAASGAGSPEPKGERSNLPLAVEQNVQLNMHSLNVLSERDHYLRSACVLWAELDALNRGGRTMGNVAALAKKYIAPEHSGRRASSLWRGLRTVVYDPLDQGEGQDHESHGREHWATASNVSTLLYHVLDGGTEHRGQRGSTDGARDGARGRRMRSNPRKSSEPEPNAAVDAPAGESAAAAGGEAPKKGITFGESVDMPFDFAMLGSAFEVKLTGTEPKPEPPNAMSSRQSTRTMSSQEESDAPEEQNVEGSEGQRMMDENLRDLCMLQHILLRVLAMDVLPAFLTSDAALREVKQELAAQSSRKALHDVLQLELSSIAACMPSTSEEWAAQFSAAAQFLPHPVLLCDMSVPGVPIVSVNSAFEILTGYESAEVVGRSCRFLQGRKTDEKALGAVAEAIRTQSPCHVTLQNYKKDGTSFLNLLSLFPIFDSDGLCCYMLGCPVEVAEHYSGTKTQLRHVDRLLKLLSSHLSVPSTPAAKLRMLQIKATVLREKPKQAQDERAGGKRGVDRRQPG</sequence>
<dbReference type="GO" id="GO:0005634">
    <property type="term" value="C:nucleus"/>
    <property type="evidence" value="ECO:0007669"/>
    <property type="project" value="TreeGrafter"/>
</dbReference>
<dbReference type="InterPro" id="IPR000014">
    <property type="entry name" value="PAS"/>
</dbReference>
<dbReference type="PROSITE" id="PS50113">
    <property type="entry name" value="PAC"/>
    <property type="match status" value="1"/>
</dbReference>
<dbReference type="NCBIfam" id="TIGR00229">
    <property type="entry name" value="sensory_box"/>
    <property type="match status" value="4"/>
</dbReference>
<evidence type="ECO:0000313" key="8">
    <source>
        <dbReference type="Proteomes" id="UP000037460"/>
    </source>
</evidence>
<feature type="region of interest" description="Disordered" evidence="4">
    <location>
        <begin position="2279"/>
        <end position="2301"/>
    </location>
</feature>
<dbReference type="InterPro" id="IPR035965">
    <property type="entry name" value="PAS-like_dom_sf"/>
</dbReference>
<comment type="caution">
    <text evidence="7">The sequence shown here is derived from an EMBL/GenBank/DDBJ whole genome shotgun (WGS) entry which is preliminary data.</text>
</comment>
<reference evidence="8" key="1">
    <citation type="journal article" date="2015" name="PLoS Genet.">
        <title>Genome Sequence and Transcriptome Analyses of Chrysochromulina tobin: Metabolic Tools for Enhanced Algal Fitness in the Prominent Order Prymnesiales (Haptophyceae).</title>
        <authorList>
            <person name="Hovde B.T."/>
            <person name="Deodato C.R."/>
            <person name="Hunsperger H.M."/>
            <person name="Ryken S.A."/>
            <person name="Yost W."/>
            <person name="Jha R.K."/>
            <person name="Patterson J."/>
            <person name="Monnat R.J. Jr."/>
            <person name="Barlow S.B."/>
            <person name="Starkenburg S.R."/>
            <person name="Cattolico R.A."/>
        </authorList>
    </citation>
    <scope>NUCLEOTIDE SEQUENCE</scope>
    <source>
        <strain evidence="8">CCMP291</strain>
    </source>
</reference>
<evidence type="ECO:0000256" key="2">
    <source>
        <dbReference type="ARBA" id="ARBA00022643"/>
    </source>
</evidence>
<dbReference type="CDD" id="cd00130">
    <property type="entry name" value="PAS"/>
    <property type="match status" value="5"/>
</dbReference>
<evidence type="ECO:0000256" key="3">
    <source>
        <dbReference type="ARBA" id="ARBA00022991"/>
    </source>
</evidence>
<dbReference type="OrthoDB" id="447251at2759"/>
<dbReference type="PANTHER" id="PTHR47429:SF2">
    <property type="entry name" value="PROTEIN TWIN LOV 1"/>
    <property type="match status" value="1"/>
</dbReference>
<keyword evidence="8" id="KW-1185">Reference proteome</keyword>
<gene>
    <name evidence="7" type="ORF">Ctob_011505</name>
</gene>
<dbReference type="PROSITE" id="PS50112">
    <property type="entry name" value="PAS"/>
    <property type="match status" value="4"/>
</dbReference>
<evidence type="ECO:0000256" key="1">
    <source>
        <dbReference type="ARBA" id="ARBA00022630"/>
    </source>
</evidence>
<evidence type="ECO:0000259" key="6">
    <source>
        <dbReference type="PROSITE" id="PS50113"/>
    </source>
</evidence>
<dbReference type="Pfam" id="PF13426">
    <property type="entry name" value="PAS_9"/>
    <property type="match status" value="6"/>
</dbReference>
<dbReference type="SMART" id="SM00091">
    <property type="entry name" value="PAS"/>
    <property type="match status" value="5"/>
</dbReference>
<feature type="compositionally biased region" description="Basic and acidic residues" evidence="4">
    <location>
        <begin position="1367"/>
        <end position="1381"/>
    </location>
</feature>
<feature type="region of interest" description="Disordered" evidence="4">
    <location>
        <begin position="1035"/>
        <end position="1064"/>
    </location>
</feature>
<feature type="compositionally biased region" description="Basic and acidic residues" evidence="4">
    <location>
        <begin position="1035"/>
        <end position="1055"/>
    </location>
</feature>
<dbReference type="SUPFAM" id="SSF55785">
    <property type="entry name" value="PYP-like sensor domain (PAS domain)"/>
    <property type="match status" value="5"/>
</dbReference>
<evidence type="ECO:0000259" key="5">
    <source>
        <dbReference type="PROSITE" id="PS50112"/>
    </source>
</evidence>
<dbReference type="Gene3D" id="3.30.450.20">
    <property type="entry name" value="PAS domain"/>
    <property type="match status" value="6"/>
</dbReference>
<feature type="domain" description="PAS" evidence="5">
    <location>
        <begin position="722"/>
        <end position="767"/>
    </location>
</feature>
<proteinExistence type="predicted"/>
<feature type="domain" description="PAS" evidence="5">
    <location>
        <begin position="397"/>
        <end position="466"/>
    </location>
</feature>
<protein>
    <submittedName>
        <fullName evidence="7">Pas sensor protein</fullName>
    </submittedName>
</protein>
<feature type="domain" description="PAS" evidence="5">
    <location>
        <begin position="96"/>
        <end position="154"/>
    </location>
</feature>
<name>A0A0M0JK78_9EUKA</name>
<feature type="compositionally biased region" description="Low complexity" evidence="4">
    <location>
        <begin position="2013"/>
        <end position="2025"/>
    </location>
</feature>
<dbReference type="InterPro" id="IPR000700">
    <property type="entry name" value="PAS-assoc_C"/>
</dbReference>
<keyword evidence="3" id="KW-0157">Chromophore</keyword>
<feature type="compositionally biased region" description="Acidic residues" evidence="4">
    <location>
        <begin position="2026"/>
        <end position="2035"/>
    </location>
</feature>
<keyword evidence="1" id="KW-0285">Flavoprotein</keyword>
<accession>A0A0M0JK78</accession>
<feature type="region of interest" description="Disordered" evidence="4">
    <location>
        <begin position="2001"/>
        <end position="2042"/>
    </location>
</feature>
<dbReference type="InterPro" id="IPR001610">
    <property type="entry name" value="PAC"/>
</dbReference>
<evidence type="ECO:0000313" key="7">
    <source>
        <dbReference type="EMBL" id="KOO26747.1"/>
    </source>
</evidence>
<dbReference type="SMART" id="SM00086">
    <property type="entry name" value="PAC"/>
    <property type="match status" value="5"/>
</dbReference>
<feature type="compositionally biased region" description="Low complexity" evidence="4">
    <location>
        <begin position="1955"/>
        <end position="1971"/>
    </location>
</feature>
<organism evidence="7 8">
    <name type="scientific">Chrysochromulina tobinii</name>
    <dbReference type="NCBI Taxonomy" id="1460289"/>
    <lineage>
        <taxon>Eukaryota</taxon>
        <taxon>Haptista</taxon>
        <taxon>Haptophyta</taxon>
        <taxon>Prymnesiophyceae</taxon>
        <taxon>Prymnesiales</taxon>
        <taxon>Chrysochromulinaceae</taxon>
        <taxon>Chrysochromulina</taxon>
    </lineage>
</organism>
<feature type="region of interest" description="Disordered" evidence="4">
    <location>
        <begin position="1332"/>
        <end position="1381"/>
    </location>
</feature>